<feature type="chain" id="PRO_5017590442" evidence="1">
    <location>
        <begin position="25"/>
        <end position="177"/>
    </location>
</feature>
<gene>
    <name evidence="2" type="ORF">OP8BY_1247</name>
</gene>
<accession>A0A3E2BPJ8</accession>
<sequence length="177" mass="19325">MKFLRYSVLLAILLAVMVSFLAGARTVQSATGQEQDEGLVPVKQLEVLAVLGWVDTGLDVKEGERFVFRVTGSISLQKGNPIASCGPEGLDLQTPQQPLPDRNLGAAVGRVVKVLSVTKDEETGEEIREEVSNVFYIGLVAEVEMPLEGRLYLGVNDNVFADNDGQFTVSIFRKKKE</sequence>
<evidence type="ECO:0000256" key="1">
    <source>
        <dbReference type="SAM" id="SignalP"/>
    </source>
</evidence>
<feature type="signal peptide" evidence="1">
    <location>
        <begin position="1"/>
        <end position="24"/>
    </location>
</feature>
<dbReference type="AlphaFoldDB" id="A0A3E2BPJ8"/>
<protein>
    <submittedName>
        <fullName evidence="2">Uncharacterized protein</fullName>
    </submittedName>
</protein>
<dbReference type="Gene3D" id="2.60.120.430">
    <property type="entry name" value="Galactose-binding lectin"/>
    <property type="match status" value="1"/>
</dbReference>
<reference evidence="2 3" key="1">
    <citation type="submission" date="2018-08" db="EMBL/GenBank/DDBJ databases">
        <title>Genome analysis of the thermophilic bacterium of the candidate phylum Aminicenantes from deep subsurface aquifer revealed its physiology and ecological role.</title>
        <authorList>
            <person name="Kadnikov V.V."/>
            <person name="Mardanov A.V."/>
            <person name="Beletsky A.V."/>
            <person name="Karnachuk O.V."/>
            <person name="Ravin N.V."/>
        </authorList>
    </citation>
    <scope>NUCLEOTIDE SEQUENCE [LARGE SCALE GENOMIC DNA]</scope>
    <source>
        <strain evidence="2">BY38</strain>
    </source>
</reference>
<organism evidence="2 3">
    <name type="scientific">Candidatus Saccharicenans subterraneus</name>
    <dbReference type="NCBI Taxonomy" id="2508984"/>
    <lineage>
        <taxon>Bacteria</taxon>
        <taxon>Candidatus Aminicenantota</taxon>
        <taxon>Candidatus Aminicenantia</taxon>
        <taxon>Candidatus Aminicenantales</taxon>
        <taxon>Candidatus Saccharicenantaceae</taxon>
        <taxon>Candidatus Saccharicenans</taxon>
    </lineage>
</organism>
<comment type="caution">
    <text evidence="2">The sequence shown here is derived from an EMBL/GenBank/DDBJ whole genome shotgun (WGS) entry which is preliminary data.</text>
</comment>
<dbReference type="Proteomes" id="UP000257323">
    <property type="component" value="Unassembled WGS sequence"/>
</dbReference>
<dbReference type="EMBL" id="QUAH01000002">
    <property type="protein sequence ID" value="RFT16634.1"/>
    <property type="molecule type" value="Genomic_DNA"/>
</dbReference>
<proteinExistence type="predicted"/>
<evidence type="ECO:0000313" key="2">
    <source>
        <dbReference type="EMBL" id="RFT16634.1"/>
    </source>
</evidence>
<name>A0A3E2BPJ8_9BACT</name>
<evidence type="ECO:0000313" key="3">
    <source>
        <dbReference type="Proteomes" id="UP000257323"/>
    </source>
</evidence>
<keyword evidence="1" id="KW-0732">Signal</keyword>